<dbReference type="AlphaFoldDB" id="A0AA48M5S5"/>
<protein>
    <submittedName>
        <fullName evidence="1">Uncharacterized protein</fullName>
    </submittedName>
</protein>
<dbReference type="EMBL" id="OY288114">
    <property type="protein sequence ID" value="CAJ0890891.1"/>
    <property type="molecule type" value="Genomic_DNA"/>
</dbReference>
<name>A0AA48M5S5_9ZZZZ</name>
<sequence>MSDVKTRIAAILNLEEAKGREAMAQKIALETELSVEKAADLLSAAPRASAISRAVEKVNEKVAQTNGFPRVLGGEERH</sequence>
<reference evidence="1" key="1">
    <citation type="submission" date="2023-07" db="EMBL/GenBank/DDBJ databases">
        <authorList>
            <person name="Pelsma A.J. K."/>
        </authorList>
    </citation>
    <scope>NUCLEOTIDE SEQUENCE</scope>
</reference>
<accession>A0AA48M5S5</accession>
<gene>
    <name evidence="1" type="ORF">AMST5_04088</name>
</gene>
<proteinExistence type="predicted"/>
<evidence type="ECO:0000313" key="1">
    <source>
        <dbReference type="EMBL" id="CAJ0890891.1"/>
    </source>
</evidence>
<organism evidence="1">
    <name type="scientific">freshwater sediment metagenome</name>
    <dbReference type="NCBI Taxonomy" id="556182"/>
    <lineage>
        <taxon>unclassified sequences</taxon>
        <taxon>metagenomes</taxon>
        <taxon>ecological metagenomes</taxon>
    </lineage>
</organism>